<dbReference type="InterPro" id="IPR017853">
    <property type="entry name" value="GH"/>
</dbReference>
<evidence type="ECO:0000313" key="8">
    <source>
        <dbReference type="Proteomes" id="UP000188268"/>
    </source>
</evidence>
<keyword evidence="5" id="KW-0326">Glycosidase</keyword>
<dbReference type="GO" id="GO:0042973">
    <property type="term" value="F:glucan endo-1,3-beta-D-glucosidase activity"/>
    <property type="evidence" value="ECO:0007669"/>
    <property type="project" value="UniProtKB-EC"/>
</dbReference>
<keyword evidence="8" id="KW-1185">Reference proteome</keyword>
<name>A0A1R3HDN4_COCAP</name>
<organism evidence="7 8">
    <name type="scientific">Corchorus capsularis</name>
    <name type="common">Jute</name>
    <dbReference type="NCBI Taxonomy" id="210143"/>
    <lineage>
        <taxon>Eukaryota</taxon>
        <taxon>Viridiplantae</taxon>
        <taxon>Streptophyta</taxon>
        <taxon>Embryophyta</taxon>
        <taxon>Tracheophyta</taxon>
        <taxon>Spermatophyta</taxon>
        <taxon>Magnoliopsida</taxon>
        <taxon>eudicotyledons</taxon>
        <taxon>Gunneridae</taxon>
        <taxon>Pentapetalae</taxon>
        <taxon>rosids</taxon>
        <taxon>malvids</taxon>
        <taxon>Malvales</taxon>
        <taxon>Malvaceae</taxon>
        <taxon>Grewioideae</taxon>
        <taxon>Apeibeae</taxon>
        <taxon>Corchorus</taxon>
    </lineage>
</organism>
<protein>
    <recommendedName>
        <fullName evidence="3">glucan endo-1,3-beta-D-glucosidase</fullName>
        <ecNumber evidence="3">3.2.1.39</ecNumber>
    </recommendedName>
</protein>
<keyword evidence="4 7" id="KW-0378">Hydrolase</keyword>
<dbReference type="AlphaFoldDB" id="A0A1R3HDN4"/>
<evidence type="ECO:0000256" key="3">
    <source>
        <dbReference type="ARBA" id="ARBA00012780"/>
    </source>
</evidence>
<comment type="catalytic activity">
    <reaction evidence="1">
        <text>Hydrolysis of (1-&gt;3)-beta-D-glucosidic linkages in (1-&gt;3)-beta-D-glucans.</text>
        <dbReference type="EC" id="3.2.1.39"/>
    </reaction>
</comment>
<dbReference type="Gene3D" id="3.20.20.80">
    <property type="entry name" value="Glycosidases"/>
    <property type="match status" value="1"/>
</dbReference>
<evidence type="ECO:0000256" key="2">
    <source>
        <dbReference type="ARBA" id="ARBA00008773"/>
    </source>
</evidence>
<comment type="caution">
    <text evidence="7">The sequence shown here is derived from an EMBL/GenBank/DDBJ whole genome shotgun (WGS) entry which is preliminary data.</text>
</comment>
<evidence type="ECO:0000256" key="1">
    <source>
        <dbReference type="ARBA" id="ARBA00000382"/>
    </source>
</evidence>
<dbReference type="Proteomes" id="UP000188268">
    <property type="component" value="Unassembled WGS sequence"/>
</dbReference>
<evidence type="ECO:0000313" key="7">
    <source>
        <dbReference type="EMBL" id="OMO68426.1"/>
    </source>
</evidence>
<accession>A0A1R3HDN4</accession>
<sequence>MVDGVLVKYNNVFDMMLDVIISTMEKLGHRQTVVMVTKTGWPTGGGDLISVKEYAKL</sequence>
<reference evidence="7 8" key="1">
    <citation type="submission" date="2013-09" db="EMBL/GenBank/DDBJ databases">
        <title>Corchorus capsularis genome sequencing.</title>
        <authorList>
            <person name="Alam M."/>
            <person name="Haque M.S."/>
            <person name="Islam M.S."/>
            <person name="Emdad E.M."/>
            <person name="Islam M.M."/>
            <person name="Ahmed B."/>
            <person name="Halim A."/>
            <person name="Hossen Q.M.M."/>
            <person name="Hossain M.Z."/>
            <person name="Ahmed R."/>
            <person name="Khan M.M."/>
            <person name="Islam R."/>
            <person name="Rashid M.M."/>
            <person name="Khan S.A."/>
            <person name="Rahman M.S."/>
            <person name="Alam M."/>
        </authorList>
    </citation>
    <scope>NUCLEOTIDE SEQUENCE [LARGE SCALE GENOMIC DNA]</scope>
    <source>
        <strain evidence="8">cv. CVL-1</strain>
        <tissue evidence="7">Whole seedling</tissue>
    </source>
</reference>
<dbReference type="Pfam" id="PF00332">
    <property type="entry name" value="Glyco_hydro_17"/>
    <property type="match status" value="1"/>
</dbReference>
<dbReference type="EMBL" id="AWWV01012204">
    <property type="protein sequence ID" value="OMO68426.1"/>
    <property type="molecule type" value="Genomic_DNA"/>
</dbReference>
<dbReference type="EC" id="3.2.1.39" evidence="3"/>
<comment type="similarity">
    <text evidence="2 6">Belongs to the glycosyl hydrolase 17 family.</text>
</comment>
<dbReference type="Gramene" id="OMO68426">
    <property type="protein sequence ID" value="OMO68426"/>
    <property type="gene ID" value="CCACVL1_19961"/>
</dbReference>
<dbReference type="InterPro" id="IPR000490">
    <property type="entry name" value="Glyco_hydro_17"/>
</dbReference>
<proteinExistence type="inferred from homology"/>
<dbReference type="SUPFAM" id="SSF51445">
    <property type="entry name" value="(Trans)glycosidases"/>
    <property type="match status" value="1"/>
</dbReference>
<dbReference type="GO" id="GO:0005975">
    <property type="term" value="P:carbohydrate metabolic process"/>
    <property type="evidence" value="ECO:0007669"/>
    <property type="project" value="InterPro"/>
</dbReference>
<evidence type="ECO:0000256" key="6">
    <source>
        <dbReference type="RuleBase" id="RU004335"/>
    </source>
</evidence>
<evidence type="ECO:0000256" key="4">
    <source>
        <dbReference type="ARBA" id="ARBA00022801"/>
    </source>
</evidence>
<gene>
    <name evidence="7" type="ORF">CCACVL1_19961</name>
</gene>
<evidence type="ECO:0000256" key="5">
    <source>
        <dbReference type="ARBA" id="ARBA00023295"/>
    </source>
</evidence>